<feature type="region of interest" description="Disordered" evidence="1">
    <location>
        <begin position="35"/>
        <end position="56"/>
    </location>
</feature>
<proteinExistence type="predicted"/>
<name>A0ABN9C6Z8_9NEOB</name>
<keyword evidence="3" id="KW-1185">Reference proteome</keyword>
<organism evidence="2 3">
    <name type="scientific">Staurois parvus</name>
    <dbReference type="NCBI Taxonomy" id="386267"/>
    <lineage>
        <taxon>Eukaryota</taxon>
        <taxon>Metazoa</taxon>
        <taxon>Chordata</taxon>
        <taxon>Craniata</taxon>
        <taxon>Vertebrata</taxon>
        <taxon>Euteleostomi</taxon>
        <taxon>Amphibia</taxon>
        <taxon>Batrachia</taxon>
        <taxon>Anura</taxon>
        <taxon>Neobatrachia</taxon>
        <taxon>Ranoidea</taxon>
        <taxon>Ranidae</taxon>
        <taxon>Staurois</taxon>
    </lineage>
</organism>
<evidence type="ECO:0000313" key="2">
    <source>
        <dbReference type="EMBL" id="CAI9555822.1"/>
    </source>
</evidence>
<evidence type="ECO:0000313" key="3">
    <source>
        <dbReference type="Proteomes" id="UP001162483"/>
    </source>
</evidence>
<evidence type="ECO:0000256" key="1">
    <source>
        <dbReference type="SAM" id="MobiDB-lite"/>
    </source>
</evidence>
<dbReference type="Proteomes" id="UP001162483">
    <property type="component" value="Unassembled WGS sequence"/>
</dbReference>
<gene>
    <name evidence="2" type="ORF">SPARVUS_LOCUS4459575</name>
</gene>
<dbReference type="EMBL" id="CATNWA010008290">
    <property type="protein sequence ID" value="CAI9555822.1"/>
    <property type="molecule type" value="Genomic_DNA"/>
</dbReference>
<protein>
    <submittedName>
        <fullName evidence="2">Uncharacterized protein</fullName>
    </submittedName>
</protein>
<reference evidence="2" key="1">
    <citation type="submission" date="2023-05" db="EMBL/GenBank/DDBJ databases">
        <authorList>
            <person name="Stuckert A."/>
        </authorList>
    </citation>
    <scope>NUCLEOTIDE SEQUENCE</scope>
</reference>
<accession>A0ABN9C6Z8</accession>
<comment type="caution">
    <text evidence="2">The sequence shown here is derived from an EMBL/GenBank/DDBJ whole genome shotgun (WGS) entry which is preliminary data.</text>
</comment>
<sequence>MMSQVTSCFTTLHVITDWPTSAPFAASAVNHRVPDRDYSPAPGDCRASPTGGGDCI</sequence>